<evidence type="ECO:0000313" key="2">
    <source>
        <dbReference type="Proteomes" id="UP000005317"/>
    </source>
</evidence>
<gene>
    <name evidence="1" type="ORF">Thini_3733</name>
</gene>
<keyword evidence="2" id="KW-1185">Reference proteome</keyword>
<dbReference type="EMBL" id="JH651384">
    <property type="protein sequence ID" value="EIJ36236.1"/>
    <property type="molecule type" value="Genomic_DNA"/>
</dbReference>
<dbReference type="AlphaFoldDB" id="A0A656HL48"/>
<accession>A0A656HL48</accession>
<dbReference type="Gene3D" id="3.40.50.1110">
    <property type="entry name" value="SGNH hydrolase"/>
    <property type="match status" value="1"/>
</dbReference>
<dbReference type="Proteomes" id="UP000005317">
    <property type="component" value="Unassembled WGS sequence"/>
</dbReference>
<protein>
    <recommendedName>
        <fullName evidence="3">Sialate O-acetylesterase domain-containing protein</fullName>
    </recommendedName>
</protein>
<evidence type="ECO:0000313" key="1">
    <source>
        <dbReference type="EMBL" id="EIJ36236.1"/>
    </source>
</evidence>
<proteinExistence type="predicted"/>
<sequence precursor="true">MATTRILVLGQSNAANHLERVDSLRYPGKCDTSEASSGLTYQGNLWVGLTNRLQAAGKDVFIKSIAVGSTHVADWLDPGFSIEHNGKSFYPRRTLEATLTAGEYQYIIFQHGESDVISRTSTSNYFNALQNIFRLVKEKAAATQVLLAHGGYWLIPVQDRLYPNDKGFNVMKSQEMLTVSPEFKGNIKIAFSQPLYLDESHLIQGDGHINAKGQDLLINKWFAFFMGIL</sequence>
<dbReference type="RefSeq" id="WP_002710117.1">
    <property type="nucleotide sequence ID" value="NZ_JH651384.1"/>
</dbReference>
<dbReference type="InterPro" id="IPR036514">
    <property type="entry name" value="SGNH_hydro_sf"/>
</dbReference>
<organism evidence="1 2">
    <name type="scientific">Thiothrix nivea (strain ATCC 35100 / DSM 5205 / JP2)</name>
    <dbReference type="NCBI Taxonomy" id="870187"/>
    <lineage>
        <taxon>Bacteria</taxon>
        <taxon>Pseudomonadati</taxon>
        <taxon>Pseudomonadota</taxon>
        <taxon>Gammaproteobacteria</taxon>
        <taxon>Thiotrichales</taxon>
        <taxon>Thiotrichaceae</taxon>
        <taxon>Thiothrix</taxon>
    </lineage>
</organism>
<evidence type="ECO:0008006" key="3">
    <source>
        <dbReference type="Google" id="ProtNLM"/>
    </source>
</evidence>
<dbReference type="OrthoDB" id="7064501at2"/>
<dbReference type="SUPFAM" id="SSF52266">
    <property type="entry name" value="SGNH hydrolase"/>
    <property type="match status" value="1"/>
</dbReference>
<reference evidence="2" key="1">
    <citation type="journal article" date="2011" name="Stand. Genomic Sci.">
        <title>Genome sequence of the filamentous, gliding Thiothrix nivea neotype strain (JP2(T)).</title>
        <authorList>
            <person name="Lapidus A."/>
            <person name="Nolan M."/>
            <person name="Lucas S."/>
            <person name="Glavina Del Rio T."/>
            <person name="Tice H."/>
            <person name="Cheng J.F."/>
            <person name="Tapia R."/>
            <person name="Han C."/>
            <person name="Goodwin L."/>
            <person name="Pitluck S."/>
            <person name="Liolios K."/>
            <person name="Pagani I."/>
            <person name="Ivanova N."/>
            <person name="Huntemann M."/>
            <person name="Mavromatis K."/>
            <person name="Mikhailova N."/>
            <person name="Pati A."/>
            <person name="Chen A."/>
            <person name="Palaniappan K."/>
            <person name="Land M."/>
            <person name="Brambilla E.M."/>
            <person name="Rohde M."/>
            <person name="Abt B."/>
            <person name="Verbarg S."/>
            <person name="Goker M."/>
            <person name="Bristow J."/>
            <person name="Eisen J.A."/>
            <person name="Markowitz V."/>
            <person name="Hugenholtz P."/>
            <person name="Kyrpides N.C."/>
            <person name="Klenk H.P."/>
            <person name="Woyke T."/>
        </authorList>
    </citation>
    <scope>NUCLEOTIDE SEQUENCE [LARGE SCALE GENOMIC DNA]</scope>
    <source>
        <strain evidence="2">ATCC 35100 / DSM 5205 / JP2</strain>
    </source>
</reference>
<name>A0A656HL48_THINJ</name>
<dbReference type="GO" id="GO:0016788">
    <property type="term" value="F:hydrolase activity, acting on ester bonds"/>
    <property type="evidence" value="ECO:0007669"/>
    <property type="project" value="UniProtKB-ARBA"/>
</dbReference>